<keyword evidence="2" id="KW-1185">Reference proteome</keyword>
<comment type="caution">
    <text evidence="1">The sequence shown here is derived from an EMBL/GenBank/DDBJ whole genome shotgun (WGS) entry which is preliminary data.</text>
</comment>
<evidence type="ECO:0000313" key="2">
    <source>
        <dbReference type="Proteomes" id="UP001259832"/>
    </source>
</evidence>
<proteinExistence type="predicted"/>
<gene>
    <name evidence="1" type="ORF">P3T76_013105</name>
</gene>
<accession>A0AAD9G3B4</accession>
<name>A0AAD9G3B4_9STRA</name>
<organism evidence="1 2">
    <name type="scientific">Phytophthora citrophthora</name>
    <dbReference type="NCBI Taxonomy" id="4793"/>
    <lineage>
        <taxon>Eukaryota</taxon>
        <taxon>Sar</taxon>
        <taxon>Stramenopiles</taxon>
        <taxon>Oomycota</taxon>
        <taxon>Peronosporomycetes</taxon>
        <taxon>Peronosporales</taxon>
        <taxon>Peronosporaceae</taxon>
        <taxon>Phytophthora</taxon>
    </lineage>
</organism>
<dbReference type="EMBL" id="JASMQC010000034">
    <property type="protein sequence ID" value="KAK1931349.1"/>
    <property type="molecule type" value="Genomic_DNA"/>
</dbReference>
<dbReference type="AlphaFoldDB" id="A0AAD9G3B4"/>
<reference evidence="1" key="1">
    <citation type="submission" date="2023-08" db="EMBL/GenBank/DDBJ databases">
        <title>Reference Genome Resource for the Citrus Pathogen Phytophthora citrophthora.</title>
        <authorList>
            <person name="Moller H."/>
            <person name="Coetzee B."/>
            <person name="Rose L.J."/>
            <person name="Van Niekerk J.M."/>
        </authorList>
    </citation>
    <scope>NUCLEOTIDE SEQUENCE</scope>
    <source>
        <strain evidence="1">STE-U-9442</strain>
    </source>
</reference>
<evidence type="ECO:0000313" key="1">
    <source>
        <dbReference type="EMBL" id="KAK1931349.1"/>
    </source>
</evidence>
<sequence>MTSVSPHRRSLSESLKLCYMATLEEDSVGPACPSPPLTEPVDDHHPLVLAVDHAEEPLLALEHRSKSESFICTAQGIVFEDNRSEYGAKLTNLMTLAANANALGSHSNVLLAKKALRYRKAVERRRIME</sequence>
<dbReference type="Proteomes" id="UP001259832">
    <property type="component" value="Unassembled WGS sequence"/>
</dbReference>
<protein>
    <submittedName>
        <fullName evidence="1">Uncharacterized protein</fullName>
    </submittedName>
</protein>